<name>A0A7R9BXL9_9CRUS</name>
<dbReference type="InterPro" id="IPR037624">
    <property type="entry name" value="Nup133-like"/>
</dbReference>
<dbReference type="GO" id="GO:0006606">
    <property type="term" value="P:protein import into nucleus"/>
    <property type="evidence" value="ECO:0007669"/>
    <property type="project" value="TreeGrafter"/>
</dbReference>
<dbReference type="Gene3D" id="1.20.58.1380">
    <property type="match status" value="1"/>
</dbReference>
<evidence type="ECO:0000256" key="3">
    <source>
        <dbReference type="ARBA" id="ARBA00022448"/>
    </source>
</evidence>
<dbReference type="EMBL" id="OA885271">
    <property type="protein sequence ID" value="CAD7281845.1"/>
    <property type="molecule type" value="Genomic_DNA"/>
</dbReference>
<evidence type="ECO:0000313" key="8">
    <source>
        <dbReference type="Proteomes" id="UP000678499"/>
    </source>
</evidence>
<dbReference type="GO" id="GO:0031080">
    <property type="term" value="C:nuclear pore outer ring"/>
    <property type="evidence" value="ECO:0007669"/>
    <property type="project" value="TreeGrafter"/>
</dbReference>
<keyword evidence="4" id="KW-0539">Nucleus</keyword>
<dbReference type="Gene3D" id="2.130.10.10">
    <property type="entry name" value="YVTN repeat-like/Quinoprotein amine dehydrogenase"/>
    <property type="match status" value="1"/>
</dbReference>
<sequence length="1156" mass="130955">MDRSFSTRSHLKRGTRTVGLNSSSITPHGKNHTLVQVGKGCPSYSDLSKDADAASFLPVRMWNDWAWLVRDAKIVVWRHTSSKEAVRSGIYEFGLPDTGLIHKVDLVHVFSDPTNPDSVACLAVLPEGKLVLWPDILRTSPRIEMILDLGGQECEGLVPVWPVGCLLTTTSGNVILLAPDLESTPEKVEYRPLRVFQGMFAGVRHRLANMIFGHSMEQGVQKIVRVAAAWNDDALDVYVMVGSILRKWCVTPTLDGYDNLVAECHIDSLLRKAYGEQLKLSEDRVCTWILDMTWSQAGVVVLAGGAKVDSQDDGIHVCVGFLDVGNEDVPARFTKLLDVRREVVSSNFEASLSAHRLLAAGGFLAVYHPTFLCCLSVDKGVGKRMTCFQIENDTLVGWGVAGESNDEAASLYFHSANAGTFKLLRNYVLPQTEEFSASMLDASSLRSMDASERSIRDDRSVCEESVKTDVDRFETESTSSVFGGHRAPAIRRINRKAIDAMCNCDDSSVRLKAAVILYAADEEIVAREILSKMLPQGMMQQWAGSCDAFLDKTVIACSRDNILDDYPTHDPRWSSRIGPGTGGVTNSMVLMHQVKDKRKVHNIFMEFLMSTNLMTVLATVNVDQRVMATCHVLAEDAEKLCVAEMLLTLRPKVGHVFDELLKAINVERSEKERSIPKLELFFRKISSVGKFFTHGLHEWQKISSDPQFDVENEVWRSQVISFTKLLSTCLESVMDMRMENPDLYVIPENMDFHWEYVPWTSSKDFRNMIIRQLEICVQSGGFDPRKGELYVALERPVQILVDFLLDGYKKQLDSMPKQGRFDAVREEFLKLRKQYLVLLCDRRDCEDFALRKAEEYRDFDLICKIGFRSSDWTLVKNFCDLFADENFAEHAFLWLLKNKRRGDALKFALAIQCEETIKKFPNMYWAYLGEQNRYQDAAKVMHTAAMREDTYAKRKLKMLAGARLFLALLQKQRSPGMLSSDEQEMSAEIQYEAEILQYQERVPKPVLANFGMKSFDEGAPPMNISDIIQVYASTENAEATPQMFAETFRASCLLRFNRGKVQRLRQYIWCCAMKRDDWKKVGVEEEEMRKTFAFRVAEEAFDVQPYFSDDVKLACIDALADITTCEELGPMRGSDDFTYKLGIFVELVANNFGIVQ</sequence>
<comment type="subcellular location">
    <subcellularLocation>
        <location evidence="1">Nucleus</location>
    </subcellularLocation>
</comment>
<accession>A0A7R9BXL9</accession>
<keyword evidence="8" id="KW-1185">Reference proteome</keyword>
<dbReference type="SUPFAM" id="SSF117289">
    <property type="entry name" value="Nucleoporin domain"/>
    <property type="match status" value="1"/>
</dbReference>
<dbReference type="AlphaFoldDB" id="A0A7R9BXL9"/>
<comment type="similarity">
    <text evidence="2">Belongs to the nucleoporin Nup133 family.</text>
</comment>
<dbReference type="GO" id="GO:0017056">
    <property type="term" value="F:structural constituent of nuclear pore"/>
    <property type="evidence" value="ECO:0007669"/>
    <property type="project" value="InterPro"/>
</dbReference>
<dbReference type="Proteomes" id="UP000678499">
    <property type="component" value="Unassembled WGS sequence"/>
</dbReference>
<reference evidence="7" key="1">
    <citation type="submission" date="2020-11" db="EMBL/GenBank/DDBJ databases">
        <authorList>
            <person name="Tran Van P."/>
        </authorList>
    </citation>
    <scope>NUCLEOTIDE SEQUENCE</scope>
</reference>
<evidence type="ECO:0000256" key="4">
    <source>
        <dbReference type="ARBA" id="ARBA00023242"/>
    </source>
</evidence>
<evidence type="ECO:0000256" key="1">
    <source>
        <dbReference type="ARBA" id="ARBA00004123"/>
    </source>
</evidence>
<organism evidence="7">
    <name type="scientific">Notodromas monacha</name>
    <dbReference type="NCBI Taxonomy" id="399045"/>
    <lineage>
        <taxon>Eukaryota</taxon>
        <taxon>Metazoa</taxon>
        <taxon>Ecdysozoa</taxon>
        <taxon>Arthropoda</taxon>
        <taxon>Crustacea</taxon>
        <taxon>Oligostraca</taxon>
        <taxon>Ostracoda</taxon>
        <taxon>Podocopa</taxon>
        <taxon>Podocopida</taxon>
        <taxon>Cypridocopina</taxon>
        <taxon>Cypridoidea</taxon>
        <taxon>Cyprididae</taxon>
        <taxon>Notodromas</taxon>
    </lineage>
</organism>
<proteinExistence type="inferred from homology"/>
<evidence type="ECO:0000256" key="5">
    <source>
        <dbReference type="SAM" id="MobiDB-lite"/>
    </source>
</evidence>
<dbReference type="OrthoDB" id="6342440at2759"/>
<keyword evidence="3" id="KW-0813">Transport</keyword>
<evidence type="ECO:0000259" key="6">
    <source>
        <dbReference type="Pfam" id="PF08801"/>
    </source>
</evidence>
<dbReference type="InterPro" id="IPR014908">
    <property type="entry name" value="Nucleoporin_Nup133/Nup155_N"/>
</dbReference>
<dbReference type="EMBL" id="CAJPEX010003234">
    <property type="protein sequence ID" value="CAG0921997.1"/>
    <property type="molecule type" value="Genomic_DNA"/>
</dbReference>
<feature type="region of interest" description="Disordered" evidence="5">
    <location>
        <begin position="1"/>
        <end position="27"/>
    </location>
</feature>
<dbReference type="GO" id="GO:0000972">
    <property type="term" value="P:transcription-dependent tethering of RNA polymerase II gene DNA at nuclear periphery"/>
    <property type="evidence" value="ECO:0007669"/>
    <property type="project" value="TreeGrafter"/>
</dbReference>
<evidence type="ECO:0000313" key="7">
    <source>
        <dbReference type="EMBL" id="CAD7281845.1"/>
    </source>
</evidence>
<dbReference type="GO" id="GO:0016973">
    <property type="term" value="P:poly(A)+ mRNA export from nucleus"/>
    <property type="evidence" value="ECO:0007669"/>
    <property type="project" value="TreeGrafter"/>
</dbReference>
<protein>
    <recommendedName>
        <fullName evidence="6">Nucleoporin Nup133/Nup155-like N-terminal domain-containing protein</fullName>
    </recommendedName>
</protein>
<feature type="domain" description="Nucleoporin Nup133/Nup155-like N-terminal" evidence="6">
    <location>
        <begin position="63"/>
        <end position="224"/>
    </location>
</feature>
<dbReference type="PANTHER" id="PTHR13405">
    <property type="entry name" value="NUCLEAR PORE COMPLEX PROTEIN NUP133"/>
    <property type="match status" value="1"/>
</dbReference>
<gene>
    <name evidence="7" type="ORF">NMOB1V02_LOCUS9481</name>
</gene>
<dbReference type="Gene3D" id="1.25.40.700">
    <property type="match status" value="1"/>
</dbReference>
<evidence type="ECO:0000256" key="2">
    <source>
        <dbReference type="ARBA" id="ARBA00005569"/>
    </source>
</evidence>
<dbReference type="InterPro" id="IPR015943">
    <property type="entry name" value="WD40/YVTN_repeat-like_dom_sf"/>
</dbReference>
<dbReference type="PANTHER" id="PTHR13405:SF11">
    <property type="entry name" value="NUCLEAR PORE COMPLEX PROTEIN NUP133"/>
    <property type="match status" value="1"/>
</dbReference>
<dbReference type="Pfam" id="PF08801">
    <property type="entry name" value="Nucleoporin_N"/>
    <property type="match status" value="1"/>
</dbReference>